<comment type="caution">
    <text evidence="1">The sequence shown here is derived from an EMBL/GenBank/DDBJ whole genome shotgun (WGS) entry which is preliminary data.</text>
</comment>
<organism evidence="1 2">
    <name type="scientific">Ambispora gerdemannii</name>
    <dbReference type="NCBI Taxonomy" id="144530"/>
    <lineage>
        <taxon>Eukaryota</taxon>
        <taxon>Fungi</taxon>
        <taxon>Fungi incertae sedis</taxon>
        <taxon>Mucoromycota</taxon>
        <taxon>Glomeromycotina</taxon>
        <taxon>Glomeromycetes</taxon>
        <taxon>Archaeosporales</taxon>
        <taxon>Ambisporaceae</taxon>
        <taxon>Ambispora</taxon>
    </lineage>
</organism>
<accession>A0A9N9AWY3</accession>
<sequence length="156" mass="18092">MKLIQKVNPTCIQSIEKPLEKLKISINTTFSLNKKEEQAKSQYEENFGFQEWVFREALKQKLQDQTSTMTVSSDESEIEVLMKQIRKKKMQVVPSNEILKQMSKQQKGEEPAVMTVLSDESEIEILKQTSKQQKEKDLAVPIDESEIEILKQTSKK</sequence>
<dbReference type="Proteomes" id="UP000789831">
    <property type="component" value="Unassembled WGS sequence"/>
</dbReference>
<gene>
    <name evidence="1" type="ORF">AGERDE_LOCUS6389</name>
</gene>
<keyword evidence="2" id="KW-1185">Reference proteome</keyword>
<dbReference type="AlphaFoldDB" id="A0A9N9AWY3"/>
<name>A0A9N9AWY3_9GLOM</name>
<protein>
    <submittedName>
        <fullName evidence="1">2868_t:CDS:1</fullName>
    </submittedName>
</protein>
<evidence type="ECO:0000313" key="1">
    <source>
        <dbReference type="EMBL" id="CAG8545275.1"/>
    </source>
</evidence>
<dbReference type="EMBL" id="CAJVPL010000988">
    <property type="protein sequence ID" value="CAG8545275.1"/>
    <property type="molecule type" value="Genomic_DNA"/>
</dbReference>
<reference evidence="1" key="1">
    <citation type="submission" date="2021-06" db="EMBL/GenBank/DDBJ databases">
        <authorList>
            <person name="Kallberg Y."/>
            <person name="Tangrot J."/>
            <person name="Rosling A."/>
        </authorList>
    </citation>
    <scope>NUCLEOTIDE SEQUENCE</scope>
    <source>
        <strain evidence="1">MT106</strain>
    </source>
</reference>
<proteinExistence type="predicted"/>
<evidence type="ECO:0000313" key="2">
    <source>
        <dbReference type="Proteomes" id="UP000789831"/>
    </source>
</evidence>